<dbReference type="GeneID" id="41595366"/>
<feature type="domain" description="Bacterial type II secretion system protein E" evidence="2">
    <location>
        <begin position="225"/>
        <end position="412"/>
    </location>
</feature>
<proteinExistence type="inferred from homology"/>
<dbReference type="Pfam" id="PF00437">
    <property type="entry name" value="T2SSE"/>
    <property type="match status" value="1"/>
</dbReference>
<dbReference type="KEGG" id="ncv:NCAV_1366"/>
<reference evidence="4" key="1">
    <citation type="submission" date="2018-01" db="EMBL/GenBank/DDBJ databases">
        <authorList>
            <person name="Kerou L M."/>
        </authorList>
    </citation>
    <scope>NUCLEOTIDE SEQUENCE [LARGE SCALE GENOMIC DNA]</scope>
    <source>
        <strain evidence="4">SCU2</strain>
    </source>
</reference>
<dbReference type="EMBL" id="LT981265">
    <property type="protein sequence ID" value="SPC34532.1"/>
    <property type="molecule type" value="Genomic_DNA"/>
</dbReference>
<dbReference type="InterPro" id="IPR001482">
    <property type="entry name" value="T2SS/T4SS_dom"/>
</dbReference>
<keyword evidence="3" id="KW-0966">Cell projection</keyword>
<dbReference type="CDD" id="cd01130">
    <property type="entry name" value="VirB11-like_ATPase"/>
    <property type="match status" value="1"/>
</dbReference>
<dbReference type="Gene3D" id="1.10.390.40">
    <property type="match status" value="1"/>
</dbReference>
<dbReference type="InterPro" id="IPR050921">
    <property type="entry name" value="T4SS_GSP_E_ATPase"/>
</dbReference>
<dbReference type="PANTHER" id="PTHR30486">
    <property type="entry name" value="TWITCHING MOTILITY PROTEIN PILT"/>
    <property type="match status" value="1"/>
</dbReference>
<comment type="similarity">
    <text evidence="1">Belongs to the GSP E family.</text>
</comment>
<keyword evidence="3" id="KW-0282">Flagellum</keyword>
<dbReference type="InterPro" id="IPR027417">
    <property type="entry name" value="P-loop_NTPase"/>
</dbReference>
<name>A0A2K5ASB7_9ARCH</name>
<sequence>MSIQIKNKKFQELISKYRYLREYVERFVSTGYSVPAFYEKLEDSLKFVKKPNVLYPISEQVFIHVYAMQESADGYTIYGVIEPPEPHPLLMQAINKIFAIHAGSISPPNEYQEKFLILDEFLANTCVKVNGSVDYSKAMLKNNKVLVNAEEFEYLKYHFIRRRIGLSLLEPFLTDPYLEDITIMGNGNVYVVHKLFGPLKSSVWLSNDDVEELMINMAEQVGKTISHARPVVDATLPEGSRINIVFGKDISRRGTNATVRRFASVPLSITQIVASNTLDAREAAYLWMMINEGMSIFICGETASGKTTTLMASCAFINPTWKVVSIEDTPEITLPHANWTSEVTRDTGNPQSSVTMFDLLKAALRQRPNYILVGEIRGAEGNIAFQAMQTGHPVISTFHAATVASLIQRLTNEPINVPKTHIDNLNIALFQSAVQGKQGKLVRRVLSINEIIGYNPATDSIMFIPVFNWDPGEDIALYRGKGSSALFATKLLVRRGLSKKDESLLYDELEMRASIIKHWISNKIFNYHDVYNNIVKVKEMGLQAYMERMGVKYEIVK</sequence>
<dbReference type="Proteomes" id="UP000236248">
    <property type="component" value="Chromosome NCAV"/>
</dbReference>
<gene>
    <name evidence="3" type="primary">flaI</name>
    <name evidence="3" type="ORF">NCAV_1366</name>
</gene>
<dbReference type="PANTHER" id="PTHR30486:SF14">
    <property type="entry name" value="FLAGELLA ACCESSORY PROTEIN I"/>
    <property type="match status" value="1"/>
</dbReference>
<keyword evidence="4" id="KW-1185">Reference proteome</keyword>
<evidence type="ECO:0000259" key="2">
    <source>
        <dbReference type="Pfam" id="PF00437"/>
    </source>
</evidence>
<dbReference type="AlphaFoldDB" id="A0A2K5ASB7"/>
<protein>
    <submittedName>
        <fullName evidence="3">Archaeal flagella protein FlaI</fullName>
    </submittedName>
</protein>
<accession>A0A2K5ASB7</accession>
<evidence type="ECO:0000313" key="3">
    <source>
        <dbReference type="EMBL" id="SPC34532.1"/>
    </source>
</evidence>
<dbReference type="SUPFAM" id="SSF52540">
    <property type="entry name" value="P-loop containing nucleoside triphosphate hydrolases"/>
    <property type="match status" value="1"/>
</dbReference>
<keyword evidence="3" id="KW-0969">Cilium</keyword>
<dbReference type="Gene3D" id="3.40.50.300">
    <property type="entry name" value="P-loop containing nucleotide triphosphate hydrolases"/>
    <property type="match status" value="1"/>
</dbReference>
<dbReference type="Gene3D" id="3.30.450.370">
    <property type="match status" value="1"/>
</dbReference>
<organism evidence="3 4">
    <name type="scientific">Candidatus Nitrosocaldus cavascurensis</name>
    <dbReference type="NCBI Taxonomy" id="2058097"/>
    <lineage>
        <taxon>Archaea</taxon>
        <taxon>Nitrososphaerota</taxon>
        <taxon>Nitrososphaeria</taxon>
        <taxon>Candidatus Nitrosocaldales</taxon>
        <taxon>Candidatus Nitrosocaldaceae</taxon>
        <taxon>Candidatus Nitrosocaldus</taxon>
    </lineage>
</organism>
<dbReference type="RefSeq" id="WP_103286829.1">
    <property type="nucleotide sequence ID" value="NZ_LT981265.1"/>
</dbReference>
<evidence type="ECO:0000256" key="1">
    <source>
        <dbReference type="ARBA" id="ARBA00006611"/>
    </source>
</evidence>
<evidence type="ECO:0000313" key="4">
    <source>
        <dbReference type="Proteomes" id="UP000236248"/>
    </source>
</evidence>
<dbReference type="FunFam" id="3.40.50.300:FF:002252">
    <property type="entry name" value="Type IV secretion system protein"/>
    <property type="match status" value="1"/>
</dbReference>
<dbReference type="GO" id="GO:0016887">
    <property type="term" value="F:ATP hydrolysis activity"/>
    <property type="evidence" value="ECO:0007669"/>
    <property type="project" value="InterPro"/>
</dbReference>